<organism evidence="1 2">
    <name type="scientific">Sandaracinus amylolyticus</name>
    <dbReference type="NCBI Taxonomy" id="927083"/>
    <lineage>
        <taxon>Bacteria</taxon>
        <taxon>Pseudomonadati</taxon>
        <taxon>Myxococcota</taxon>
        <taxon>Polyangia</taxon>
        <taxon>Polyangiales</taxon>
        <taxon>Sandaracinaceae</taxon>
        <taxon>Sandaracinus</taxon>
    </lineage>
</organism>
<dbReference type="AlphaFoldDB" id="A0A0F6W7H8"/>
<reference evidence="1 2" key="1">
    <citation type="submission" date="2015-03" db="EMBL/GenBank/DDBJ databases">
        <title>Genome assembly of Sandaracinus amylolyticus DSM 53668.</title>
        <authorList>
            <person name="Sharma G."/>
            <person name="Subramanian S."/>
        </authorList>
    </citation>
    <scope>NUCLEOTIDE SEQUENCE [LARGE SCALE GENOMIC DNA]</scope>
    <source>
        <strain evidence="1 2">DSM 53668</strain>
    </source>
</reference>
<name>A0A0F6W7H8_9BACT</name>
<evidence type="ECO:0000313" key="2">
    <source>
        <dbReference type="Proteomes" id="UP000034883"/>
    </source>
</evidence>
<dbReference type="STRING" id="927083.DB32_006630"/>
<protein>
    <submittedName>
        <fullName evidence="1">Uncharacterized protein</fullName>
    </submittedName>
</protein>
<dbReference type="KEGG" id="samy:DB32_006630"/>
<dbReference type="Proteomes" id="UP000034883">
    <property type="component" value="Chromosome"/>
</dbReference>
<proteinExistence type="predicted"/>
<accession>A0A0F6W7H8</accession>
<gene>
    <name evidence="1" type="ORF">DB32_006630</name>
</gene>
<dbReference type="EMBL" id="CP011125">
    <property type="protein sequence ID" value="AKF09481.1"/>
    <property type="molecule type" value="Genomic_DNA"/>
</dbReference>
<keyword evidence="2" id="KW-1185">Reference proteome</keyword>
<sequence length="84" mass="9341">MITCMALHVDRFIRMPGMRIIVADGDRRYAEWMLGNDDPDRIERRVHEAARAPGATLESIVLAVPGGVIKPGRHDAAEHVERGP</sequence>
<evidence type="ECO:0000313" key="1">
    <source>
        <dbReference type="EMBL" id="AKF09481.1"/>
    </source>
</evidence>